<reference evidence="2" key="1">
    <citation type="submission" date="2022-07" db="EMBL/GenBank/DDBJ databases">
        <authorList>
            <person name="Macas J."/>
            <person name="Novak P."/>
            <person name="Neumann P."/>
        </authorList>
    </citation>
    <scope>NUCLEOTIDE SEQUENCE</scope>
</reference>
<name>A0AAV0DIE3_9ASTE</name>
<dbReference type="Proteomes" id="UP001152523">
    <property type="component" value="Unassembled WGS sequence"/>
</dbReference>
<dbReference type="AlphaFoldDB" id="A0AAV0DIE3"/>
<evidence type="ECO:0000313" key="2">
    <source>
        <dbReference type="EMBL" id="CAH9102351.1"/>
    </source>
</evidence>
<organism evidence="2 3">
    <name type="scientific">Cuscuta epithymum</name>
    <dbReference type="NCBI Taxonomy" id="186058"/>
    <lineage>
        <taxon>Eukaryota</taxon>
        <taxon>Viridiplantae</taxon>
        <taxon>Streptophyta</taxon>
        <taxon>Embryophyta</taxon>
        <taxon>Tracheophyta</taxon>
        <taxon>Spermatophyta</taxon>
        <taxon>Magnoliopsida</taxon>
        <taxon>eudicotyledons</taxon>
        <taxon>Gunneridae</taxon>
        <taxon>Pentapetalae</taxon>
        <taxon>asterids</taxon>
        <taxon>lamiids</taxon>
        <taxon>Solanales</taxon>
        <taxon>Convolvulaceae</taxon>
        <taxon>Cuscuteae</taxon>
        <taxon>Cuscuta</taxon>
        <taxon>Cuscuta subgen. Cuscuta</taxon>
    </lineage>
</organism>
<evidence type="ECO:0000256" key="1">
    <source>
        <dbReference type="SAM" id="MobiDB-lite"/>
    </source>
</evidence>
<feature type="region of interest" description="Disordered" evidence="1">
    <location>
        <begin position="106"/>
        <end position="127"/>
    </location>
</feature>
<accession>A0AAV0DIE3</accession>
<protein>
    <submittedName>
        <fullName evidence="2">Uncharacterized protein</fullName>
    </submittedName>
</protein>
<sequence>MGLSDNQIDHVAIEESFTTFVSSAESHVGIKLRAPMRLPEALESVTEEVADPGIVPEAETEIVPEAETKIVPEAGQEIAMFGDGSSLQEVGSLPRTRSLPLPVLECRERQPPRPKSEEIRSRGMAEV</sequence>
<comment type="caution">
    <text evidence="2">The sequence shown here is derived from an EMBL/GenBank/DDBJ whole genome shotgun (WGS) entry which is preliminary data.</text>
</comment>
<dbReference type="EMBL" id="CAMAPF010000115">
    <property type="protein sequence ID" value="CAH9102351.1"/>
    <property type="molecule type" value="Genomic_DNA"/>
</dbReference>
<keyword evidence="3" id="KW-1185">Reference proteome</keyword>
<evidence type="ECO:0000313" key="3">
    <source>
        <dbReference type="Proteomes" id="UP001152523"/>
    </source>
</evidence>
<gene>
    <name evidence="2" type="ORF">CEPIT_LOCUS15988</name>
</gene>
<proteinExistence type="predicted"/>